<evidence type="ECO:0000256" key="1">
    <source>
        <dbReference type="SAM" id="Coils"/>
    </source>
</evidence>
<feature type="region of interest" description="Disordered" evidence="2">
    <location>
        <begin position="694"/>
        <end position="743"/>
    </location>
</feature>
<feature type="compositionally biased region" description="Low complexity" evidence="2">
    <location>
        <begin position="383"/>
        <end position="396"/>
    </location>
</feature>
<dbReference type="EMBL" id="MU806006">
    <property type="protein sequence ID" value="KAJ3842432.1"/>
    <property type="molecule type" value="Genomic_DNA"/>
</dbReference>
<evidence type="ECO:0000313" key="3">
    <source>
        <dbReference type="EMBL" id="KAJ3842432.1"/>
    </source>
</evidence>
<feature type="compositionally biased region" description="Acidic residues" evidence="2">
    <location>
        <begin position="836"/>
        <end position="851"/>
    </location>
</feature>
<keyword evidence="1" id="KW-0175">Coiled coil</keyword>
<protein>
    <submittedName>
        <fullName evidence="3">Uncharacterized protein</fullName>
    </submittedName>
</protein>
<feature type="region of interest" description="Disordered" evidence="2">
    <location>
        <begin position="371"/>
        <end position="399"/>
    </location>
</feature>
<feature type="compositionally biased region" description="Basic residues" evidence="2">
    <location>
        <begin position="719"/>
        <end position="731"/>
    </location>
</feature>
<evidence type="ECO:0000256" key="2">
    <source>
        <dbReference type="SAM" id="MobiDB-lite"/>
    </source>
</evidence>
<keyword evidence="4" id="KW-1185">Reference proteome</keyword>
<name>A0AA38UKZ4_9AGAR</name>
<proteinExistence type="predicted"/>
<gene>
    <name evidence="3" type="ORF">F5878DRAFT_529862</name>
</gene>
<organism evidence="3 4">
    <name type="scientific">Lentinula raphanica</name>
    <dbReference type="NCBI Taxonomy" id="153919"/>
    <lineage>
        <taxon>Eukaryota</taxon>
        <taxon>Fungi</taxon>
        <taxon>Dikarya</taxon>
        <taxon>Basidiomycota</taxon>
        <taxon>Agaricomycotina</taxon>
        <taxon>Agaricomycetes</taxon>
        <taxon>Agaricomycetidae</taxon>
        <taxon>Agaricales</taxon>
        <taxon>Marasmiineae</taxon>
        <taxon>Omphalotaceae</taxon>
        <taxon>Lentinula</taxon>
    </lineage>
</organism>
<feature type="compositionally biased region" description="Basic and acidic residues" evidence="2">
    <location>
        <begin position="694"/>
        <end position="707"/>
    </location>
</feature>
<dbReference type="AlphaFoldDB" id="A0AA38UKZ4"/>
<feature type="compositionally biased region" description="Basic and acidic residues" evidence="2">
    <location>
        <begin position="644"/>
        <end position="655"/>
    </location>
</feature>
<evidence type="ECO:0000313" key="4">
    <source>
        <dbReference type="Proteomes" id="UP001163846"/>
    </source>
</evidence>
<feature type="region of interest" description="Disordered" evidence="2">
    <location>
        <begin position="809"/>
        <end position="859"/>
    </location>
</feature>
<sequence>MEQEKEAQERKIDEQIKEVAELQEKNDKLVEEKERYQRENHSLKEKVRRVPTRLETAMKKVRGVLGVEERLEKTLRLKEKGVIPDHIRDTICDLVALDNVPAQSCVDAFKRITVGLGFDIEGNVSERSVNRIVKEGGVAAKLHVVESFQQAEGIAISSDGTSHKNNNYESHCVTTVDKTGGRKEFFLGISMAANHTSEMQRNEWIELIDGLYELFKSSPFCAGDSDSRDFWAAVTGMHTDHAEDQKKLFRLLKDFKHQCDREQRGEKTVLGLSSPELVQLLVQVSQTATEAAGGLDAWSQLTEAEQFALNEKAYLEQVREIGEDEFNKLLPDERENVDLFLWVGCCMHKEMNAFKAGVTEMESWWAQNNIEPPTQLPNRDNDAASTLAPGTAAAARANEKSKGGAIKVTTLAGTVFRHKDRKRGQQDTLRFYFDKQFGFTIEFPDTSNSRFQSHAQASAILITYLDFFLGFLDLIEDNKTSRQLNHLEKNVRCGLQCNKTRHELAAITLYHQTISVPYMREIRGPLSTEQNVLNLGPFHEQLKAHLRKLVAHPELAVGPDISYETATFDGKLWDRPEAVYAVQRHLFELPYLRDLFAHMCSGALRGWERFTSEFADGGEISRTSAKLRQRASMLKTNDKNESEFGVFRREARDKPSMSLSQHNSRQMYKQNAGVSDYLHSMSGDGRQFLREQVRKEDGSGKNREKKMSIAQHMDNVAAGKRKKDKEKKERRRQIQEKVASAGSRRFADVETLENVFQIAPRSPGYLTVAELDLQLDWYAQNTKDSGVPKTKGERGTRDAKFELLKQAITRSASQTAQMDTGGGSGLIPEQDKCEEGENNQEMDAESDDSEEAFYGRSIK</sequence>
<accession>A0AA38UKZ4</accession>
<feature type="compositionally biased region" description="Polar residues" evidence="2">
    <location>
        <begin position="809"/>
        <end position="818"/>
    </location>
</feature>
<feature type="compositionally biased region" description="Polar residues" evidence="2">
    <location>
        <begin position="657"/>
        <end position="666"/>
    </location>
</feature>
<feature type="coiled-coil region" evidence="1">
    <location>
        <begin position="5"/>
        <end position="46"/>
    </location>
</feature>
<feature type="region of interest" description="Disordered" evidence="2">
    <location>
        <begin position="644"/>
        <end position="666"/>
    </location>
</feature>
<comment type="caution">
    <text evidence="3">The sequence shown here is derived from an EMBL/GenBank/DDBJ whole genome shotgun (WGS) entry which is preliminary data.</text>
</comment>
<reference evidence="3" key="1">
    <citation type="submission" date="2022-08" db="EMBL/GenBank/DDBJ databases">
        <authorList>
            <consortium name="DOE Joint Genome Institute"/>
            <person name="Min B."/>
            <person name="Riley R."/>
            <person name="Sierra-Patev S."/>
            <person name="Naranjo-Ortiz M."/>
            <person name="Looney B."/>
            <person name="Konkel Z."/>
            <person name="Slot J.C."/>
            <person name="Sakamoto Y."/>
            <person name="Steenwyk J.L."/>
            <person name="Rokas A."/>
            <person name="Carro J."/>
            <person name="Camarero S."/>
            <person name="Ferreira P."/>
            <person name="Molpeceres G."/>
            <person name="Ruiz-Duenas F.J."/>
            <person name="Serrano A."/>
            <person name="Henrissat B."/>
            <person name="Drula E."/>
            <person name="Hughes K.W."/>
            <person name="Mata J.L."/>
            <person name="Ishikawa N.K."/>
            <person name="Vargas-Isla R."/>
            <person name="Ushijima S."/>
            <person name="Smith C.A."/>
            <person name="Ahrendt S."/>
            <person name="Andreopoulos W."/>
            <person name="He G."/>
            <person name="Labutti K."/>
            <person name="Lipzen A."/>
            <person name="Ng V."/>
            <person name="Sandor L."/>
            <person name="Barry K."/>
            <person name="Martinez A.T."/>
            <person name="Xiao Y."/>
            <person name="Gibbons J.G."/>
            <person name="Terashima K."/>
            <person name="Hibbett D.S."/>
            <person name="Grigoriev I.V."/>
        </authorList>
    </citation>
    <scope>NUCLEOTIDE SEQUENCE</scope>
    <source>
        <strain evidence="3">TFB9207</strain>
    </source>
</reference>
<dbReference type="Proteomes" id="UP001163846">
    <property type="component" value="Unassembled WGS sequence"/>
</dbReference>